<dbReference type="PANTHER" id="PTHR36722:SF1">
    <property type="entry name" value="TYPE 2 DNA TOPOISOMERASE 6 SUBUNIT B-LIKE"/>
    <property type="match status" value="1"/>
</dbReference>
<name>A0A2U1QIC8_ARTAN</name>
<dbReference type="PANTHER" id="PTHR36722">
    <property type="entry name" value="TYPE 2 DNA TOPOISOMERASE 6 SUBUNIT B-LIKE"/>
    <property type="match status" value="1"/>
</dbReference>
<dbReference type="GO" id="GO:0007131">
    <property type="term" value="P:reciprocal meiotic recombination"/>
    <property type="evidence" value="ECO:0007669"/>
    <property type="project" value="TreeGrafter"/>
</dbReference>
<dbReference type="OrthoDB" id="1918529at2759"/>
<protein>
    <recommendedName>
        <fullName evidence="3">Type 2 DNA topoisomerase 6 subunit B-like</fullName>
    </recommendedName>
</protein>
<reference evidence="1 2" key="1">
    <citation type="journal article" date="2018" name="Mol. Plant">
        <title>The genome of Artemisia annua provides insight into the evolution of Asteraceae family and artemisinin biosynthesis.</title>
        <authorList>
            <person name="Shen Q."/>
            <person name="Zhang L."/>
            <person name="Liao Z."/>
            <person name="Wang S."/>
            <person name="Yan T."/>
            <person name="Shi P."/>
            <person name="Liu M."/>
            <person name="Fu X."/>
            <person name="Pan Q."/>
            <person name="Wang Y."/>
            <person name="Lv Z."/>
            <person name="Lu X."/>
            <person name="Zhang F."/>
            <person name="Jiang W."/>
            <person name="Ma Y."/>
            <person name="Chen M."/>
            <person name="Hao X."/>
            <person name="Li L."/>
            <person name="Tang Y."/>
            <person name="Lv G."/>
            <person name="Zhou Y."/>
            <person name="Sun X."/>
            <person name="Brodelius P.E."/>
            <person name="Rose J.K.C."/>
            <person name="Tang K."/>
        </authorList>
    </citation>
    <scope>NUCLEOTIDE SEQUENCE [LARGE SCALE GENOMIC DNA]</scope>
    <source>
        <strain evidence="2">cv. Huhao1</strain>
        <tissue evidence="1">Leaf</tissue>
    </source>
</reference>
<dbReference type="InterPro" id="IPR034566">
    <property type="entry name" value="MTOPVIB_plant"/>
</dbReference>
<comment type="caution">
    <text evidence="1">The sequence shown here is derived from an EMBL/GenBank/DDBJ whole genome shotgun (WGS) entry which is preliminary data.</text>
</comment>
<evidence type="ECO:0000313" key="2">
    <source>
        <dbReference type="Proteomes" id="UP000245207"/>
    </source>
</evidence>
<dbReference type="GO" id="GO:0000793">
    <property type="term" value="C:condensed chromosome"/>
    <property type="evidence" value="ECO:0007669"/>
    <property type="project" value="TreeGrafter"/>
</dbReference>
<organism evidence="1 2">
    <name type="scientific">Artemisia annua</name>
    <name type="common">Sweet wormwood</name>
    <dbReference type="NCBI Taxonomy" id="35608"/>
    <lineage>
        <taxon>Eukaryota</taxon>
        <taxon>Viridiplantae</taxon>
        <taxon>Streptophyta</taxon>
        <taxon>Embryophyta</taxon>
        <taxon>Tracheophyta</taxon>
        <taxon>Spermatophyta</taxon>
        <taxon>Magnoliopsida</taxon>
        <taxon>eudicotyledons</taxon>
        <taxon>Gunneridae</taxon>
        <taxon>Pentapetalae</taxon>
        <taxon>asterids</taxon>
        <taxon>campanulids</taxon>
        <taxon>Asterales</taxon>
        <taxon>Asteraceae</taxon>
        <taxon>Asteroideae</taxon>
        <taxon>Anthemideae</taxon>
        <taxon>Artemisiinae</taxon>
        <taxon>Artemisia</taxon>
    </lineage>
</organism>
<dbReference type="AlphaFoldDB" id="A0A2U1QIC8"/>
<dbReference type="Proteomes" id="UP000245207">
    <property type="component" value="Unassembled WGS sequence"/>
</dbReference>
<keyword evidence="2" id="KW-1185">Reference proteome</keyword>
<evidence type="ECO:0000313" key="1">
    <source>
        <dbReference type="EMBL" id="PWA97769.1"/>
    </source>
</evidence>
<dbReference type="STRING" id="35608.A0A2U1QIC8"/>
<dbReference type="GO" id="GO:0030674">
    <property type="term" value="F:protein-macromolecule adaptor activity"/>
    <property type="evidence" value="ECO:0007669"/>
    <property type="project" value="TreeGrafter"/>
</dbReference>
<dbReference type="EMBL" id="PKPP01000102">
    <property type="protein sequence ID" value="PWA97769.1"/>
    <property type="molecule type" value="Genomic_DNA"/>
</dbReference>
<dbReference type="GO" id="GO:0042138">
    <property type="term" value="P:meiotic DNA double-strand break formation"/>
    <property type="evidence" value="ECO:0007669"/>
    <property type="project" value="InterPro"/>
</dbReference>
<evidence type="ECO:0008006" key="3">
    <source>
        <dbReference type="Google" id="ProtNLM"/>
    </source>
</evidence>
<proteinExistence type="predicted"/>
<gene>
    <name evidence="1" type="ORF">CTI12_AA026210</name>
</gene>
<sequence>MNNASSSVGNLCQHLITSAISRCRTSGDLCRLSVCLKSTPLTDPPLLRVSISDTGVGSYAGEFQDMKYISESLLNMIQDGVISVATTSKCDNKIFHYNIDLKQKDRMKRVAKLPLSSKNGATFSGTEVSFSTFHSVDELLADITFFFRKMLIMKVPKVGIELIVDKGELSEQPSVNVIVVNECIDLSSEENAECLKSGIMDFVLKHGNQFDSTCHSCFPIGEHLKTGSGVGYKSTKNAETTIEVVVIISELSEMMNPSCFRVCGSKTEVLYFSDFLLSPISQSLLDALKSIDWKCYGLSIKHISDEDGCAFIEWQDLPPDSHIDIAIHCHRKKYPSLSFHIFASKASTVDRNLVKKAVKLALTDIKEKNDGFLLSVNAVKIRSYAPDLAKTIVGLISTSNDLKFREECASLLGLHSHDAKLVEDSLKQRLISVIDRNDREPQRMREAAPLLFQDDCFDEPEYVDEEFEDCEI</sequence>
<accession>A0A2U1QIC8</accession>